<dbReference type="AlphaFoldDB" id="A0A3N6QL96"/>
<evidence type="ECO:0000313" key="3">
    <source>
        <dbReference type="Proteomes" id="UP000269154"/>
    </source>
</evidence>
<gene>
    <name evidence="2" type="ORF">D5R40_26570</name>
</gene>
<proteinExistence type="predicted"/>
<keyword evidence="1" id="KW-0472">Membrane</keyword>
<organism evidence="2 3">
    <name type="scientific">Okeania hirsuta</name>
    <dbReference type="NCBI Taxonomy" id="1458930"/>
    <lineage>
        <taxon>Bacteria</taxon>
        <taxon>Bacillati</taxon>
        <taxon>Cyanobacteriota</taxon>
        <taxon>Cyanophyceae</taxon>
        <taxon>Oscillatoriophycideae</taxon>
        <taxon>Oscillatoriales</taxon>
        <taxon>Microcoleaceae</taxon>
        <taxon>Okeania</taxon>
    </lineage>
</organism>
<sequence>MKIWELLKTVFSPTQYMPHGSCYLWQTSLVWLHLLSDLLTANAYFSIPTMLLYFLCKRKIE</sequence>
<accession>A0A3N6QL96</accession>
<keyword evidence="1" id="KW-0812">Transmembrane</keyword>
<protein>
    <submittedName>
        <fullName evidence="2">Uncharacterized protein</fullName>
    </submittedName>
</protein>
<keyword evidence="3" id="KW-1185">Reference proteome</keyword>
<comment type="caution">
    <text evidence="2">The sequence shown here is derived from an EMBL/GenBank/DDBJ whole genome shotgun (WGS) entry which is preliminary data.</text>
</comment>
<evidence type="ECO:0000256" key="1">
    <source>
        <dbReference type="SAM" id="Phobius"/>
    </source>
</evidence>
<evidence type="ECO:0000313" key="2">
    <source>
        <dbReference type="EMBL" id="RQH27752.1"/>
    </source>
</evidence>
<dbReference type="RefSeq" id="WP_124146604.1">
    <property type="nucleotide sequence ID" value="NZ_CAWOKI010000180.1"/>
</dbReference>
<dbReference type="EMBL" id="RCBY01000230">
    <property type="protein sequence ID" value="RQH27752.1"/>
    <property type="molecule type" value="Genomic_DNA"/>
</dbReference>
<feature type="transmembrane region" description="Helical" evidence="1">
    <location>
        <begin position="38"/>
        <end position="56"/>
    </location>
</feature>
<keyword evidence="1" id="KW-1133">Transmembrane helix</keyword>
<dbReference type="Proteomes" id="UP000269154">
    <property type="component" value="Unassembled WGS sequence"/>
</dbReference>
<reference evidence="2 3" key="1">
    <citation type="journal article" date="2018" name="ACS Chem. Biol.">
        <title>Ketoreductase domain dysfunction expands chemodiversity: malyngamide biosynthesis in the cyanobacterium Okeania hirsuta.</title>
        <authorList>
            <person name="Moss N.A."/>
            <person name="Leao T."/>
            <person name="Rankin M."/>
            <person name="McCullough T.M."/>
            <person name="Qu P."/>
            <person name="Korobeynikov A."/>
            <person name="Smith J.L."/>
            <person name="Gerwick L."/>
            <person name="Gerwick W.H."/>
        </authorList>
    </citation>
    <scope>NUCLEOTIDE SEQUENCE [LARGE SCALE GENOMIC DNA]</scope>
    <source>
        <strain evidence="2 3">PAB10Feb10-1</strain>
    </source>
</reference>
<name>A0A3N6QL96_9CYAN</name>